<organism evidence="2 3">
    <name type="scientific">Penicillium cinerascens</name>
    <dbReference type="NCBI Taxonomy" id="70096"/>
    <lineage>
        <taxon>Eukaryota</taxon>
        <taxon>Fungi</taxon>
        <taxon>Dikarya</taxon>
        <taxon>Ascomycota</taxon>
        <taxon>Pezizomycotina</taxon>
        <taxon>Eurotiomycetes</taxon>
        <taxon>Eurotiomycetidae</taxon>
        <taxon>Eurotiales</taxon>
        <taxon>Aspergillaceae</taxon>
        <taxon>Penicillium</taxon>
    </lineage>
</organism>
<comment type="caution">
    <text evidence="2">The sequence shown here is derived from an EMBL/GenBank/DDBJ whole genome shotgun (WGS) entry which is preliminary data.</text>
</comment>
<dbReference type="OrthoDB" id="449052at2759"/>
<sequence>MSDTQLPREGSDTSLNTAATTINGSGLASPRSSTDSRPSMNQHRPSHLPPANHSHRQSLSETLRGPPGSPRARRQPSLNQAALQSLIDNPPPPKTADPAFVGRDWREISIGELVSPEDLRFVELDTGIEEATTVRVPESLLRRIEN</sequence>
<evidence type="ECO:0000313" key="3">
    <source>
        <dbReference type="Proteomes" id="UP001150904"/>
    </source>
</evidence>
<feature type="compositionally biased region" description="Polar residues" evidence="1">
    <location>
        <begin position="12"/>
        <end position="43"/>
    </location>
</feature>
<keyword evidence="3" id="KW-1185">Reference proteome</keyword>
<dbReference type="AlphaFoldDB" id="A0A9W9NFM4"/>
<reference evidence="2" key="2">
    <citation type="journal article" date="2023" name="IMA Fungus">
        <title>Comparative genomic study of the Penicillium genus elucidates a diverse pangenome and 15 lateral gene transfer events.</title>
        <authorList>
            <person name="Petersen C."/>
            <person name="Sorensen T."/>
            <person name="Nielsen M.R."/>
            <person name="Sondergaard T.E."/>
            <person name="Sorensen J.L."/>
            <person name="Fitzpatrick D.A."/>
            <person name="Frisvad J.C."/>
            <person name="Nielsen K.L."/>
        </authorList>
    </citation>
    <scope>NUCLEOTIDE SEQUENCE</scope>
    <source>
        <strain evidence="2">IBT 15544</strain>
    </source>
</reference>
<proteinExistence type="predicted"/>
<accession>A0A9W9NFM4</accession>
<name>A0A9W9NFM4_9EURO</name>
<protein>
    <submittedName>
        <fullName evidence="2">Uncharacterized protein</fullName>
    </submittedName>
</protein>
<dbReference type="Proteomes" id="UP001150904">
    <property type="component" value="Unassembled WGS sequence"/>
</dbReference>
<evidence type="ECO:0000256" key="1">
    <source>
        <dbReference type="SAM" id="MobiDB-lite"/>
    </source>
</evidence>
<gene>
    <name evidence="2" type="ORF">N7498_001076</name>
</gene>
<evidence type="ECO:0000313" key="2">
    <source>
        <dbReference type="EMBL" id="KAJ5218977.1"/>
    </source>
</evidence>
<dbReference type="RefSeq" id="XP_058313550.1">
    <property type="nucleotide sequence ID" value="XM_058448139.1"/>
</dbReference>
<dbReference type="GeneID" id="83175439"/>
<reference evidence="2" key="1">
    <citation type="submission" date="2022-12" db="EMBL/GenBank/DDBJ databases">
        <authorList>
            <person name="Petersen C."/>
        </authorList>
    </citation>
    <scope>NUCLEOTIDE SEQUENCE</scope>
    <source>
        <strain evidence="2">IBT 15544</strain>
    </source>
</reference>
<feature type="region of interest" description="Disordered" evidence="1">
    <location>
        <begin position="1"/>
        <end position="99"/>
    </location>
</feature>
<dbReference type="EMBL" id="JAPQKR010000004">
    <property type="protein sequence ID" value="KAJ5218977.1"/>
    <property type="molecule type" value="Genomic_DNA"/>
</dbReference>
<feature type="compositionally biased region" description="Polar residues" evidence="1">
    <location>
        <begin position="76"/>
        <end position="87"/>
    </location>
</feature>